<evidence type="ECO:0000256" key="1">
    <source>
        <dbReference type="SAM" id="Phobius"/>
    </source>
</evidence>
<evidence type="ECO:0000313" key="3">
    <source>
        <dbReference type="Proteomes" id="UP000219453"/>
    </source>
</evidence>
<keyword evidence="1" id="KW-0812">Transmembrane</keyword>
<sequence length="80" mass="8737">MVHALPAFALPAFAVPGGPELSILLFLLLGPGGLAYWVYADAKRRGNEYAANWGLTVFLTSLFYLLPGLIVVGLYREVRE</sequence>
<dbReference type="AlphaFoldDB" id="A0A285NTD1"/>
<proteinExistence type="predicted"/>
<dbReference type="EMBL" id="OBEJ01000002">
    <property type="protein sequence ID" value="SNZ12709.1"/>
    <property type="molecule type" value="Genomic_DNA"/>
</dbReference>
<accession>A0A285NTD1</accession>
<feature type="transmembrane region" description="Helical" evidence="1">
    <location>
        <begin position="24"/>
        <end position="40"/>
    </location>
</feature>
<feature type="transmembrane region" description="Helical" evidence="1">
    <location>
        <begin position="52"/>
        <end position="75"/>
    </location>
</feature>
<keyword evidence="1" id="KW-1133">Transmembrane helix</keyword>
<organism evidence="2 3">
    <name type="scientific">Natronoarchaeum philippinense</name>
    <dbReference type="NCBI Taxonomy" id="558529"/>
    <lineage>
        <taxon>Archaea</taxon>
        <taxon>Methanobacteriati</taxon>
        <taxon>Methanobacteriota</taxon>
        <taxon>Stenosarchaea group</taxon>
        <taxon>Halobacteria</taxon>
        <taxon>Halobacteriales</taxon>
        <taxon>Natronoarchaeaceae</taxon>
    </lineage>
</organism>
<name>A0A285NTD1_NATPI</name>
<reference evidence="2 3" key="1">
    <citation type="submission" date="2017-09" db="EMBL/GenBank/DDBJ databases">
        <authorList>
            <person name="Ehlers B."/>
            <person name="Leendertz F.H."/>
        </authorList>
    </citation>
    <scope>NUCLEOTIDE SEQUENCE [LARGE SCALE GENOMIC DNA]</scope>
    <source>
        <strain evidence="2 3">DSM 27208</strain>
    </source>
</reference>
<keyword evidence="3" id="KW-1185">Reference proteome</keyword>
<protein>
    <submittedName>
        <fullName evidence="2">Uncharacterized protein</fullName>
    </submittedName>
</protein>
<dbReference type="RefSeq" id="WP_097008807.1">
    <property type="nucleotide sequence ID" value="NZ_OBEJ01000002.1"/>
</dbReference>
<keyword evidence="1" id="KW-0472">Membrane</keyword>
<evidence type="ECO:0000313" key="2">
    <source>
        <dbReference type="EMBL" id="SNZ12709.1"/>
    </source>
</evidence>
<gene>
    <name evidence="2" type="ORF">SAMN06269185_1882</name>
</gene>
<dbReference type="OrthoDB" id="248255at2157"/>
<dbReference type="Proteomes" id="UP000219453">
    <property type="component" value="Unassembled WGS sequence"/>
</dbReference>